<dbReference type="InterPro" id="IPR025110">
    <property type="entry name" value="AMP-bd_C"/>
</dbReference>
<dbReference type="InterPro" id="IPR045851">
    <property type="entry name" value="AMP-bd_C_sf"/>
</dbReference>
<feature type="domain" description="AMP-dependent synthetase/ligase" evidence="3">
    <location>
        <begin position="19"/>
        <end position="374"/>
    </location>
</feature>
<evidence type="ECO:0000259" key="3">
    <source>
        <dbReference type="Pfam" id="PF00501"/>
    </source>
</evidence>
<evidence type="ECO:0000313" key="5">
    <source>
        <dbReference type="EMBL" id="SEG68618.1"/>
    </source>
</evidence>
<dbReference type="Gene3D" id="3.40.50.12780">
    <property type="entry name" value="N-terminal domain of ligase-like"/>
    <property type="match status" value="1"/>
</dbReference>
<dbReference type="CDD" id="cd04433">
    <property type="entry name" value="AFD_class_I"/>
    <property type="match status" value="1"/>
</dbReference>
<proteinExistence type="inferred from homology"/>
<dbReference type="Pfam" id="PF13193">
    <property type="entry name" value="AMP-binding_C"/>
    <property type="match status" value="1"/>
</dbReference>
<dbReference type="Pfam" id="PF00501">
    <property type="entry name" value="AMP-binding"/>
    <property type="match status" value="1"/>
</dbReference>
<dbReference type="AlphaFoldDB" id="A0A1H6C6T1"/>
<accession>A0A1H6C6T1</accession>
<keyword evidence="2" id="KW-0436">Ligase</keyword>
<dbReference type="SUPFAM" id="SSF56801">
    <property type="entry name" value="Acetyl-CoA synthetase-like"/>
    <property type="match status" value="1"/>
</dbReference>
<dbReference type="PANTHER" id="PTHR24096:SF149">
    <property type="entry name" value="AMP-BINDING DOMAIN-CONTAINING PROTEIN-RELATED"/>
    <property type="match status" value="1"/>
</dbReference>
<dbReference type="PROSITE" id="PS00455">
    <property type="entry name" value="AMP_BINDING"/>
    <property type="match status" value="1"/>
</dbReference>
<organism evidence="5 6">
    <name type="scientific">Actinacidiphila yanglinensis</name>
    <dbReference type="NCBI Taxonomy" id="310779"/>
    <lineage>
        <taxon>Bacteria</taxon>
        <taxon>Bacillati</taxon>
        <taxon>Actinomycetota</taxon>
        <taxon>Actinomycetes</taxon>
        <taxon>Kitasatosporales</taxon>
        <taxon>Streptomycetaceae</taxon>
        <taxon>Actinacidiphila</taxon>
    </lineage>
</organism>
<name>A0A1H6C6T1_9ACTN</name>
<evidence type="ECO:0000256" key="1">
    <source>
        <dbReference type="ARBA" id="ARBA00006432"/>
    </source>
</evidence>
<dbReference type="RefSeq" id="WP_103887220.1">
    <property type="nucleotide sequence ID" value="NZ_FNVU01000008.1"/>
</dbReference>
<dbReference type="InterPro" id="IPR020845">
    <property type="entry name" value="AMP-binding_CS"/>
</dbReference>
<dbReference type="InterPro" id="IPR000873">
    <property type="entry name" value="AMP-dep_synth/lig_dom"/>
</dbReference>
<evidence type="ECO:0000313" key="6">
    <source>
        <dbReference type="Proteomes" id="UP000236754"/>
    </source>
</evidence>
<sequence>MPGNDHYVRQILKSLSPDEDRVCLVYEDTPTRAGELSAAVRSAAAGLRAQGVGAGDVVAVMTVNNTPATLILRYAAGLVGAVVVHVGTVNAVNPGDVLRVREQFDIVRSTRARVFAIDADNAERARELRDRFERPVLLVALGDLGPDVVDLSVLPPDAFDLADAAQGELAVVTYTSGSTGRPKGVCWSYEVRNDVLARMAAQAHRQTVLITAPLTHTAAFTSDNVLVAGGTVVLHHGFDARAVLRAVERHRVTRMMLSAPQVYALKDHPDVNSADLSSLRDLMYTGSPAAADRLAEAVKVFGPVLCQIYGNSECGQMCRLSGDDHTRPELLRTVGRPVDLVTLSIRDLQDDRELPPGEPGEVCVHTPLAMTGYWDDPEQTARTLRDGRLHTGDIGHLDEEGYLHLRGRIADVIKTNGIKVYPAAVEGALAAHPGVAQAAVFGVADADRLERIHAVVVARDGHHVTADDLRDHVATTLSPNQAPAVVTFRAELPVLGFGKPDRLRLRAEAEEAARVPSHNEWEMR</sequence>
<feature type="domain" description="AMP-binding enzyme C-terminal" evidence="4">
    <location>
        <begin position="425"/>
        <end position="494"/>
    </location>
</feature>
<dbReference type="PANTHER" id="PTHR24096">
    <property type="entry name" value="LONG-CHAIN-FATTY-ACID--COA LIGASE"/>
    <property type="match status" value="1"/>
</dbReference>
<comment type="similarity">
    <text evidence="1">Belongs to the ATP-dependent AMP-binding enzyme family.</text>
</comment>
<protein>
    <submittedName>
        <fullName evidence="5">Fatty-acyl-CoA synthase</fullName>
    </submittedName>
</protein>
<dbReference type="EMBL" id="FNVU01000008">
    <property type="protein sequence ID" value="SEG68618.1"/>
    <property type="molecule type" value="Genomic_DNA"/>
</dbReference>
<dbReference type="OrthoDB" id="9803968at2"/>
<dbReference type="Gene3D" id="3.30.300.30">
    <property type="match status" value="1"/>
</dbReference>
<gene>
    <name evidence="5" type="ORF">SAMN05216223_108110</name>
</gene>
<evidence type="ECO:0000256" key="2">
    <source>
        <dbReference type="ARBA" id="ARBA00022598"/>
    </source>
</evidence>
<evidence type="ECO:0000259" key="4">
    <source>
        <dbReference type="Pfam" id="PF13193"/>
    </source>
</evidence>
<dbReference type="GO" id="GO:0016405">
    <property type="term" value="F:CoA-ligase activity"/>
    <property type="evidence" value="ECO:0007669"/>
    <property type="project" value="TreeGrafter"/>
</dbReference>
<dbReference type="Proteomes" id="UP000236754">
    <property type="component" value="Unassembled WGS sequence"/>
</dbReference>
<keyword evidence="6" id="KW-1185">Reference proteome</keyword>
<dbReference type="InterPro" id="IPR042099">
    <property type="entry name" value="ANL_N_sf"/>
</dbReference>
<reference evidence="5 6" key="1">
    <citation type="submission" date="2016-10" db="EMBL/GenBank/DDBJ databases">
        <authorList>
            <person name="de Groot N.N."/>
        </authorList>
    </citation>
    <scope>NUCLEOTIDE SEQUENCE [LARGE SCALE GENOMIC DNA]</scope>
    <source>
        <strain evidence="5 6">CGMCC 4.2023</strain>
    </source>
</reference>